<dbReference type="GO" id="GO:0016787">
    <property type="term" value="F:hydrolase activity"/>
    <property type="evidence" value="ECO:0007669"/>
    <property type="project" value="UniProtKB-KW"/>
</dbReference>
<comment type="similarity">
    <text evidence="3">Belongs to the PER33/POM33 family.</text>
</comment>
<evidence type="ECO:0000256" key="6">
    <source>
        <dbReference type="ARBA" id="ARBA00022824"/>
    </source>
</evidence>
<dbReference type="Gene3D" id="3.40.50.1820">
    <property type="entry name" value="alpha/beta hydrolase"/>
    <property type="match status" value="1"/>
</dbReference>
<evidence type="ECO:0000256" key="13">
    <source>
        <dbReference type="SAM" id="MobiDB-lite"/>
    </source>
</evidence>
<evidence type="ECO:0000256" key="12">
    <source>
        <dbReference type="ARBA" id="ARBA00049507"/>
    </source>
</evidence>
<dbReference type="GO" id="GO:0071786">
    <property type="term" value="P:endoplasmic reticulum tubular network organization"/>
    <property type="evidence" value="ECO:0007669"/>
    <property type="project" value="TreeGrafter"/>
</dbReference>
<evidence type="ECO:0000256" key="7">
    <source>
        <dbReference type="ARBA" id="ARBA00022989"/>
    </source>
</evidence>
<keyword evidence="5" id="KW-0378">Hydrolase</keyword>
<comment type="catalytic activity">
    <reaction evidence="12">
        <text>[protein]-C-terminal S-[(2E,6E)-farnesyl]-L-cysteine methyl ester + H2O = [protein]-C-terminal S-[(2E,6E)-farnesyl]-L-cysteine + methanol + H(+)</text>
        <dbReference type="Rhea" id="RHEA:48520"/>
        <dbReference type="Rhea" id="RHEA-COMP:12125"/>
        <dbReference type="Rhea" id="RHEA-COMP:12126"/>
        <dbReference type="ChEBI" id="CHEBI:15377"/>
        <dbReference type="ChEBI" id="CHEBI:15378"/>
        <dbReference type="ChEBI" id="CHEBI:17790"/>
        <dbReference type="ChEBI" id="CHEBI:90510"/>
        <dbReference type="ChEBI" id="CHEBI:90511"/>
        <dbReference type="EC" id="3.1.1.n2"/>
    </reaction>
</comment>
<dbReference type="Pfam" id="PF20434">
    <property type="entry name" value="BD-FAE"/>
    <property type="match status" value="1"/>
</dbReference>
<feature type="region of interest" description="Disordered" evidence="13">
    <location>
        <begin position="129"/>
        <end position="177"/>
    </location>
</feature>
<keyword evidence="9 14" id="KW-0472">Membrane</keyword>
<accession>A0A7J6GRC0</accession>
<dbReference type="GO" id="GO:0005789">
    <property type="term" value="C:endoplasmic reticulum membrane"/>
    <property type="evidence" value="ECO:0007669"/>
    <property type="project" value="UniProtKB-SubCell"/>
</dbReference>
<dbReference type="GO" id="GO:0061024">
    <property type="term" value="P:membrane organization"/>
    <property type="evidence" value="ECO:0007669"/>
    <property type="project" value="TreeGrafter"/>
</dbReference>
<evidence type="ECO:0000256" key="8">
    <source>
        <dbReference type="ARBA" id="ARBA00023034"/>
    </source>
</evidence>
<sequence length="841" mass="94884">STLLYLELSAEDRTKTRMGEEREDPQKLKRLAAASYDYENDSRWDDYWSNVLIPPHMASRSGVIDHFKRKFYKRYIVRTLLFLAPSIDFDCPFSAVVAMTSEELNRYGDSDSAFIAICDPDLEVESLDAMSSGSSSQPARSASPSSRPEPNVQPRPRSTGSTAQPSGASPAAGPPTSLRWDRQTIQFSVNAWVFAVAMLGIFPLVPKFLSHRAYRLSFMGTACSSLYSLYSLYGKPRAWNLPALQVYFQSIIATKDFIYFIYCLSFVSSQLCLKFALIPILCRALEHVTKFLRRNFSRSSFYRKYLEDLCVWVDSNITTLSILSSQAEIGLGFLLILSLFSWQRNIIQTFMYWQLLKLMYQAPVTAGYHQSVWNKIGLTVNPLIQRYAPFLNSPLSAAQRWWFSFSLENVTQSDSEHLRSSSSLGIGRDLVDFDDRQDKPLLDRVVSEPVATGNFNHQRRRRVGARPAALDRPRRQQSLSRDIGHAAKETYLITGLSFKLLRYLGVGYRWITRLLGLGFYALLLMPGFLQVAYHYFFSSHVRRSIVYGDQPRNRLDLYLPANSTDEPKPVVIFVTGGAWIIGYKAWGSLLGLQLAERDIIVACIDYRNFPQGTISDMVKDVCQGISFVYNNIAYYGGDTDRIYLMGQSAGAHIAGCALLELAIQESVKGENASVKVSDLKAYFSLSGGYNLPNLVDHFHKRGLYRSIFLSVMEGEESLKQYSPEVRILDPSIKNAISLLPPIILYHGTADLSVPSDASQTFCNTLQKVGAQAELILYEGKTHTDLFLQDPLRGGKDELFDHIVSVIHADDREALAKDAAAPPRRRLVPEFLLKLARRISPF</sequence>
<feature type="transmembrane region" description="Helical" evidence="14">
    <location>
        <begin position="257"/>
        <end position="285"/>
    </location>
</feature>
<gene>
    <name evidence="17" type="ORF">F8388_010031</name>
    <name evidence="16" type="ORF">G4B88_028451</name>
</gene>
<evidence type="ECO:0000256" key="9">
    <source>
        <dbReference type="ARBA" id="ARBA00023136"/>
    </source>
</evidence>
<dbReference type="EMBL" id="JAATIP010000044">
    <property type="protein sequence ID" value="KAF4385475.1"/>
    <property type="molecule type" value="Genomic_DNA"/>
</dbReference>
<dbReference type="EMBL" id="JAATIQ010000510">
    <property type="protein sequence ID" value="KAF4353260.1"/>
    <property type="molecule type" value="Genomic_DNA"/>
</dbReference>
<dbReference type="InterPro" id="IPR051645">
    <property type="entry name" value="PER33/POM33_regulator"/>
</dbReference>
<evidence type="ECO:0000256" key="5">
    <source>
        <dbReference type="ARBA" id="ARBA00022801"/>
    </source>
</evidence>
<dbReference type="AlphaFoldDB" id="A0A7J6GRC0"/>
<comment type="subcellular location">
    <subcellularLocation>
        <location evidence="1">Endoplasmic reticulum membrane</location>
    </subcellularLocation>
    <subcellularLocation>
        <location evidence="2">Golgi apparatus membrane</location>
        <topology evidence="2">Multi-pass membrane protein</topology>
    </subcellularLocation>
</comment>
<feature type="transmembrane region" description="Helical" evidence="14">
    <location>
        <begin position="187"/>
        <end position="206"/>
    </location>
</feature>
<dbReference type="SUPFAM" id="SSF53474">
    <property type="entry name" value="alpha/beta-Hydrolases"/>
    <property type="match status" value="1"/>
</dbReference>
<evidence type="ECO:0000313" key="19">
    <source>
        <dbReference type="Proteomes" id="UP000583929"/>
    </source>
</evidence>
<feature type="domain" description="BD-FAE-like" evidence="15">
    <location>
        <begin position="555"/>
        <end position="765"/>
    </location>
</feature>
<evidence type="ECO:0000259" key="15">
    <source>
        <dbReference type="Pfam" id="PF20434"/>
    </source>
</evidence>
<keyword evidence="8" id="KW-0333">Golgi apparatus</keyword>
<name>A0A7J6GRC0_CANSA</name>
<dbReference type="Pfam" id="PF03661">
    <property type="entry name" value="TMEM33_Pom33"/>
    <property type="match status" value="1"/>
</dbReference>
<dbReference type="PANTHER" id="PTHR12703:SF4">
    <property type="entry name" value="TRANSMEMBRANE PROTEIN 33"/>
    <property type="match status" value="1"/>
</dbReference>
<dbReference type="InterPro" id="IPR029058">
    <property type="entry name" value="AB_hydrolase_fold"/>
</dbReference>
<dbReference type="GO" id="GO:0000139">
    <property type="term" value="C:Golgi membrane"/>
    <property type="evidence" value="ECO:0007669"/>
    <property type="project" value="UniProtKB-SubCell"/>
</dbReference>
<evidence type="ECO:0000256" key="11">
    <source>
        <dbReference type="ARBA" id="ARBA00038928"/>
    </source>
</evidence>
<protein>
    <recommendedName>
        <fullName evidence="11">protein-S-isoprenylcysteine alpha-carbonyl methylesterase</fullName>
        <ecNumber evidence="11">3.1.1.n2</ecNumber>
    </recommendedName>
</protein>
<feature type="compositionally biased region" description="Low complexity" evidence="13">
    <location>
        <begin position="131"/>
        <end position="148"/>
    </location>
</feature>
<dbReference type="InterPro" id="IPR005344">
    <property type="entry name" value="TMEM33/Pom33"/>
</dbReference>
<evidence type="ECO:0000256" key="10">
    <source>
        <dbReference type="ARBA" id="ARBA00038028"/>
    </source>
</evidence>
<keyword evidence="6" id="KW-0256">Endoplasmic reticulum</keyword>
<evidence type="ECO:0000256" key="1">
    <source>
        <dbReference type="ARBA" id="ARBA00004586"/>
    </source>
</evidence>
<evidence type="ECO:0000313" key="17">
    <source>
        <dbReference type="EMBL" id="KAF4385475.1"/>
    </source>
</evidence>
<comment type="similarity">
    <text evidence="10">Belongs to the AB hydrolase superfamily. Isoprenylcysteine methylesterase family.</text>
</comment>
<feature type="transmembrane region" description="Helical" evidence="14">
    <location>
        <begin position="329"/>
        <end position="347"/>
    </location>
</feature>
<dbReference type="InterPro" id="IPR049492">
    <property type="entry name" value="BD-FAE-like_dom"/>
</dbReference>
<keyword evidence="4 14" id="KW-0812">Transmembrane</keyword>
<proteinExistence type="inferred from homology"/>
<dbReference type="EC" id="3.1.1.n2" evidence="11"/>
<organism evidence="17 18">
    <name type="scientific">Cannabis sativa</name>
    <name type="common">Hemp</name>
    <name type="synonym">Marijuana</name>
    <dbReference type="NCBI Taxonomy" id="3483"/>
    <lineage>
        <taxon>Eukaryota</taxon>
        <taxon>Viridiplantae</taxon>
        <taxon>Streptophyta</taxon>
        <taxon>Embryophyta</taxon>
        <taxon>Tracheophyta</taxon>
        <taxon>Spermatophyta</taxon>
        <taxon>Magnoliopsida</taxon>
        <taxon>eudicotyledons</taxon>
        <taxon>Gunneridae</taxon>
        <taxon>Pentapetalae</taxon>
        <taxon>rosids</taxon>
        <taxon>fabids</taxon>
        <taxon>Rosales</taxon>
        <taxon>Cannabaceae</taxon>
        <taxon>Cannabis</taxon>
    </lineage>
</organism>
<dbReference type="Proteomes" id="UP000525078">
    <property type="component" value="Unassembled WGS sequence"/>
</dbReference>
<evidence type="ECO:0000256" key="4">
    <source>
        <dbReference type="ARBA" id="ARBA00022692"/>
    </source>
</evidence>
<evidence type="ECO:0000313" key="18">
    <source>
        <dbReference type="Proteomes" id="UP000525078"/>
    </source>
</evidence>
<comment type="caution">
    <text evidence="17">The sequence shown here is derived from an EMBL/GenBank/DDBJ whole genome shotgun (WGS) entry which is preliminary data.</text>
</comment>
<feature type="non-terminal residue" evidence="17">
    <location>
        <position position="841"/>
    </location>
</feature>
<evidence type="ECO:0000313" key="16">
    <source>
        <dbReference type="EMBL" id="KAF4353260.1"/>
    </source>
</evidence>
<dbReference type="PANTHER" id="PTHR12703">
    <property type="entry name" value="TRANSMEMBRANE PROTEIN 33"/>
    <property type="match status" value="1"/>
</dbReference>
<feature type="compositionally biased region" description="Low complexity" evidence="13">
    <location>
        <begin position="160"/>
        <end position="177"/>
    </location>
</feature>
<feature type="transmembrane region" description="Helical" evidence="14">
    <location>
        <begin position="517"/>
        <end position="537"/>
    </location>
</feature>
<evidence type="ECO:0000256" key="14">
    <source>
        <dbReference type="SAM" id="Phobius"/>
    </source>
</evidence>
<dbReference type="Proteomes" id="UP000583929">
    <property type="component" value="Unassembled WGS sequence"/>
</dbReference>
<evidence type="ECO:0000256" key="3">
    <source>
        <dbReference type="ARBA" id="ARBA00007322"/>
    </source>
</evidence>
<reference evidence="18 19" key="1">
    <citation type="journal article" date="2020" name="bioRxiv">
        <title>Sequence and annotation of 42 cannabis genomes reveals extensive copy number variation in cannabinoid synthesis and pathogen resistance genes.</title>
        <authorList>
            <person name="Mckernan K.J."/>
            <person name="Helbert Y."/>
            <person name="Kane L.T."/>
            <person name="Ebling H."/>
            <person name="Zhang L."/>
            <person name="Liu B."/>
            <person name="Eaton Z."/>
            <person name="Mclaughlin S."/>
            <person name="Kingan S."/>
            <person name="Baybayan P."/>
            <person name="Concepcion G."/>
            <person name="Jordan M."/>
            <person name="Riva A."/>
            <person name="Barbazuk W."/>
            <person name="Harkins T."/>
        </authorList>
    </citation>
    <scope>NUCLEOTIDE SEQUENCE [LARGE SCALE GENOMIC DNA]</scope>
    <source>
        <strain evidence="18 19">cv. Jamaican Lion 4</strain>
        <strain evidence="16">Father</strain>
        <strain evidence="17">Mother</strain>
        <tissue evidence="17">Leaf</tissue>
    </source>
</reference>
<keyword evidence="7 14" id="KW-1133">Transmembrane helix</keyword>
<dbReference type="FunFam" id="3.40.50.1820:FF:000084">
    <property type="entry name" value="Isoprenylcysteine alpha-carbonyl methylesterase ICME"/>
    <property type="match status" value="1"/>
</dbReference>
<keyword evidence="19" id="KW-1185">Reference proteome</keyword>
<evidence type="ECO:0000256" key="2">
    <source>
        <dbReference type="ARBA" id="ARBA00004653"/>
    </source>
</evidence>